<evidence type="ECO:0000313" key="1">
    <source>
        <dbReference type="EMBL" id="MFD0932113.1"/>
    </source>
</evidence>
<organism evidence="1 2">
    <name type="scientific">Psychroflexus salinarum</name>
    <dbReference type="NCBI Taxonomy" id="546024"/>
    <lineage>
        <taxon>Bacteria</taxon>
        <taxon>Pseudomonadati</taxon>
        <taxon>Bacteroidota</taxon>
        <taxon>Flavobacteriia</taxon>
        <taxon>Flavobacteriales</taxon>
        <taxon>Flavobacteriaceae</taxon>
        <taxon>Psychroflexus</taxon>
    </lineage>
</organism>
<comment type="caution">
    <text evidence="1">The sequence shown here is derived from an EMBL/GenBank/DDBJ whole genome shotgun (WGS) entry which is preliminary data.</text>
</comment>
<gene>
    <name evidence="1" type="ORF">ACFQ0R_05800</name>
</gene>
<keyword evidence="2" id="KW-1185">Reference proteome</keyword>
<accession>A0ABW3GNU4</accession>
<name>A0ABW3GNU4_9FLAO</name>
<sequence length="84" mass="9624">MLTYPSNYASYPVPAWFILSLDEGSVQTFVDSLTSLLRSPLTSLRLINASERYLSALGTFTRWDILVKELYLPFKAHTSHMFYA</sequence>
<dbReference type="RefSeq" id="WP_379657432.1">
    <property type="nucleotide sequence ID" value="NZ_JBHTIV010000005.1"/>
</dbReference>
<dbReference type="EMBL" id="JBHTIV010000005">
    <property type="protein sequence ID" value="MFD0932113.1"/>
    <property type="molecule type" value="Genomic_DNA"/>
</dbReference>
<evidence type="ECO:0000313" key="2">
    <source>
        <dbReference type="Proteomes" id="UP001597049"/>
    </source>
</evidence>
<dbReference type="Proteomes" id="UP001597049">
    <property type="component" value="Unassembled WGS sequence"/>
</dbReference>
<protein>
    <submittedName>
        <fullName evidence="1">Uncharacterized protein</fullName>
    </submittedName>
</protein>
<proteinExistence type="predicted"/>
<reference evidence="2" key="1">
    <citation type="journal article" date="2019" name="Int. J. Syst. Evol. Microbiol.">
        <title>The Global Catalogue of Microorganisms (GCM) 10K type strain sequencing project: providing services to taxonomists for standard genome sequencing and annotation.</title>
        <authorList>
            <consortium name="The Broad Institute Genomics Platform"/>
            <consortium name="The Broad Institute Genome Sequencing Center for Infectious Disease"/>
            <person name="Wu L."/>
            <person name="Ma J."/>
        </authorList>
    </citation>
    <scope>NUCLEOTIDE SEQUENCE [LARGE SCALE GENOMIC DNA]</scope>
    <source>
        <strain evidence="2">CCUG 56752</strain>
    </source>
</reference>